<dbReference type="EMBL" id="MLJW01000051">
    <property type="protein sequence ID" value="OIR05254.1"/>
    <property type="molecule type" value="Genomic_DNA"/>
</dbReference>
<keyword evidence="2" id="KW-0805">Transcription regulation</keyword>
<dbReference type="PANTHER" id="PTHR30146:SF148">
    <property type="entry name" value="HTH-TYPE TRANSCRIPTIONAL REPRESSOR PURR-RELATED"/>
    <property type="match status" value="1"/>
</dbReference>
<evidence type="ECO:0000259" key="5">
    <source>
        <dbReference type="PROSITE" id="PS50932"/>
    </source>
</evidence>
<dbReference type="SUPFAM" id="SSF47413">
    <property type="entry name" value="lambda repressor-like DNA-binding domains"/>
    <property type="match status" value="1"/>
</dbReference>
<dbReference type="GO" id="GO:0000976">
    <property type="term" value="F:transcription cis-regulatory region binding"/>
    <property type="evidence" value="ECO:0007669"/>
    <property type="project" value="TreeGrafter"/>
</dbReference>
<comment type="caution">
    <text evidence="6">The sequence shown here is derived from an EMBL/GenBank/DDBJ whole genome shotgun (WGS) entry which is preliminary data.</text>
</comment>
<keyword evidence="4" id="KW-0804">Transcription</keyword>
<evidence type="ECO:0000256" key="1">
    <source>
        <dbReference type="ARBA" id="ARBA00022491"/>
    </source>
</evidence>
<organism evidence="6">
    <name type="scientific">mine drainage metagenome</name>
    <dbReference type="NCBI Taxonomy" id="410659"/>
    <lineage>
        <taxon>unclassified sequences</taxon>
        <taxon>metagenomes</taxon>
        <taxon>ecological metagenomes</taxon>
    </lineage>
</organism>
<dbReference type="InterPro" id="IPR010982">
    <property type="entry name" value="Lambda_DNA-bd_dom_sf"/>
</dbReference>
<accession>A0A1J5SZ24</accession>
<evidence type="ECO:0000256" key="2">
    <source>
        <dbReference type="ARBA" id="ARBA00023015"/>
    </source>
</evidence>
<dbReference type="Gene3D" id="3.40.50.2300">
    <property type="match status" value="2"/>
</dbReference>
<dbReference type="AlphaFoldDB" id="A0A1J5SZ24"/>
<dbReference type="InterPro" id="IPR028082">
    <property type="entry name" value="Peripla_BP_I"/>
</dbReference>
<gene>
    <name evidence="6" type="ORF">GALL_125660</name>
</gene>
<feature type="domain" description="HTH lacI-type" evidence="5">
    <location>
        <begin position="3"/>
        <end position="44"/>
    </location>
</feature>
<evidence type="ECO:0000313" key="6">
    <source>
        <dbReference type="EMBL" id="OIR05254.1"/>
    </source>
</evidence>
<evidence type="ECO:0000256" key="4">
    <source>
        <dbReference type="ARBA" id="ARBA00023163"/>
    </source>
</evidence>
<dbReference type="Gene3D" id="1.10.260.40">
    <property type="entry name" value="lambda repressor-like DNA-binding domains"/>
    <property type="match status" value="1"/>
</dbReference>
<dbReference type="SUPFAM" id="SSF53822">
    <property type="entry name" value="Periplasmic binding protein-like I"/>
    <property type="match status" value="1"/>
</dbReference>
<keyword evidence="3" id="KW-0238">DNA-binding</keyword>
<dbReference type="PROSITE" id="PS50932">
    <property type="entry name" value="HTH_LACI_2"/>
    <property type="match status" value="1"/>
</dbReference>
<name>A0A1J5SZ24_9ZZZZ</name>
<protein>
    <recommendedName>
        <fullName evidence="5">HTH lacI-type domain-containing protein</fullName>
    </recommendedName>
</protein>
<dbReference type="GO" id="GO:0003700">
    <property type="term" value="F:DNA-binding transcription factor activity"/>
    <property type="evidence" value="ECO:0007669"/>
    <property type="project" value="TreeGrafter"/>
</dbReference>
<dbReference type="InterPro" id="IPR000843">
    <property type="entry name" value="HTH_LacI"/>
</dbReference>
<sequence length="354" mass="40521">MHISTVSLALHDHPSLPPSTRQRIKSLAEEMGYRRDPELQALMAYRRSMNIRREAPPLAYITHWHTRWGWKDSPAHEHFHLGAVHKAGELGYKVEHFWLGEPGMTARRLSDILYARGISGLIFASHVPTKTMPMDFDWSRFAAVKIDYCPQSLRLHNVTNDQRSMIQLAMRRILQAGYRRIGMVMPRWWDEFVGRAWSAGFLAEQQDLEPEEQIPILHYGPARMMDAPAASDWSVPREEFRRWYGAYRPEVVLSYGRFVHEVIASLGISVPGDVAFADIFLHDEPGRTAGLRHNSDRVGEVAVEMLVAQLHRHSFGLPDIPSCTLVEGDWCDGRTLPVFGNVLFRQDFCEAKAV</sequence>
<keyword evidence="1" id="KW-0678">Repressor</keyword>
<proteinExistence type="predicted"/>
<dbReference type="PANTHER" id="PTHR30146">
    <property type="entry name" value="LACI-RELATED TRANSCRIPTIONAL REPRESSOR"/>
    <property type="match status" value="1"/>
</dbReference>
<reference evidence="6" key="1">
    <citation type="submission" date="2016-10" db="EMBL/GenBank/DDBJ databases">
        <title>Sequence of Gallionella enrichment culture.</title>
        <authorList>
            <person name="Poehlein A."/>
            <person name="Muehling M."/>
            <person name="Daniel R."/>
        </authorList>
    </citation>
    <scope>NUCLEOTIDE SEQUENCE</scope>
</reference>
<dbReference type="CDD" id="cd01392">
    <property type="entry name" value="HTH_LacI"/>
    <property type="match status" value="1"/>
</dbReference>
<evidence type="ECO:0000256" key="3">
    <source>
        <dbReference type="ARBA" id="ARBA00023125"/>
    </source>
</evidence>